<dbReference type="EMBL" id="JAPDPJ010000015">
    <property type="protein sequence ID" value="MCW3786509.1"/>
    <property type="molecule type" value="Genomic_DNA"/>
</dbReference>
<evidence type="ECO:0000256" key="1">
    <source>
        <dbReference type="ARBA" id="ARBA00004429"/>
    </source>
</evidence>
<evidence type="ECO:0000256" key="12">
    <source>
        <dbReference type="PIRSR" id="PIRSR006247-1"/>
    </source>
</evidence>
<feature type="transmembrane region" description="Helical" evidence="13">
    <location>
        <begin position="12"/>
        <end position="33"/>
    </location>
</feature>
<dbReference type="GO" id="GO:0005886">
    <property type="term" value="C:plasma membrane"/>
    <property type="evidence" value="ECO:0007669"/>
    <property type="project" value="UniProtKB-SubCell"/>
</dbReference>
<evidence type="ECO:0000256" key="2">
    <source>
        <dbReference type="ARBA" id="ARBA00009137"/>
    </source>
</evidence>
<evidence type="ECO:0000256" key="6">
    <source>
        <dbReference type="ARBA" id="ARBA00022538"/>
    </source>
</evidence>
<organism evidence="14 15">
    <name type="scientific">Plebeiibacterium sediminum</name>
    <dbReference type="NCBI Taxonomy" id="2992112"/>
    <lineage>
        <taxon>Bacteria</taxon>
        <taxon>Pseudomonadati</taxon>
        <taxon>Bacteroidota</taxon>
        <taxon>Bacteroidia</taxon>
        <taxon>Marinilabiliales</taxon>
        <taxon>Marinilabiliaceae</taxon>
        <taxon>Plebeiibacterium</taxon>
    </lineage>
</organism>
<dbReference type="InterPro" id="IPR003445">
    <property type="entry name" value="Cat_transpt"/>
</dbReference>
<name>A0AAE3M3L6_9BACT</name>
<keyword evidence="9 13" id="KW-1133">Transmembrane helix</keyword>
<dbReference type="Proteomes" id="UP001209229">
    <property type="component" value="Unassembled WGS sequence"/>
</dbReference>
<sequence length="482" mass="52967">MLNKKFILNTLGLILVFESLFMLLSAGVSLFYGDFDVEALLISFAITFSVGGLCWALNRKVEKDMLKRESFIIVTLVWVVMSIFGSLPYIFSGTIPGFTDAFFETISGFTTTGASIVNDIEALPHGILFWRSITHLIGGMGIIVLAVAILPFFGFGGMQLYSAEAAGVTNDKLHPRITKTAKSLWGIYVVLILSETAFLMFGGMPLFDALCHSFGTIASGGFSTKNASIAEYSPYIQYVIIVFMIFAGTNFALFFFVWKGNWKKLTKNAEFKVFLSVILVVSLCIGTTLFFHTNQTFEKSFRDALFQVTSTITSTGFVTADYTAWHPYLTFVIFGLMFSGACVGSTSGGIKLFRHMILVKNIKIEFKRMSHPNAVIPLKIGKNMVSHEVIYKVLAFLVLYMAIFCVGTLLMTIVGLDMDSAFGAVATSMGGIGPGLGVVGPMNNFYAIPEAGKWILSVLMLLGRLELFSVLILFAPGFWKNN</sequence>
<dbReference type="PANTHER" id="PTHR32024:SF2">
    <property type="entry name" value="TRK SYSTEM POTASSIUM UPTAKE PROTEIN TRKG-RELATED"/>
    <property type="match status" value="1"/>
</dbReference>
<evidence type="ECO:0000256" key="11">
    <source>
        <dbReference type="ARBA" id="ARBA00023136"/>
    </source>
</evidence>
<feature type="binding site" evidence="12">
    <location>
        <position position="315"/>
    </location>
    <ligand>
        <name>K(+)</name>
        <dbReference type="ChEBI" id="CHEBI:29103"/>
    </ligand>
</feature>
<evidence type="ECO:0000256" key="9">
    <source>
        <dbReference type="ARBA" id="ARBA00022989"/>
    </source>
</evidence>
<feature type="transmembrane region" description="Helical" evidence="13">
    <location>
        <begin position="389"/>
        <end position="414"/>
    </location>
</feature>
<evidence type="ECO:0000256" key="5">
    <source>
        <dbReference type="ARBA" id="ARBA00022519"/>
    </source>
</evidence>
<protein>
    <submittedName>
        <fullName evidence="14">TrkH family potassium uptake protein</fullName>
    </submittedName>
</protein>
<dbReference type="Pfam" id="PF02386">
    <property type="entry name" value="TrkH"/>
    <property type="match status" value="1"/>
</dbReference>
<feature type="transmembrane region" description="Helical" evidence="13">
    <location>
        <begin position="70"/>
        <end position="91"/>
    </location>
</feature>
<evidence type="ECO:0000256" key="7">
    <source>
        <dbReference type="ARBA" id="ARBA00022692"/>
    </source>
</evidence>
<feature type="binding site" evidence="12">
    <location>
        <position position="112"/>
    </location>
    <ligand>
        <name>K(+)</name>
        <dbReference type="ChEBI" id="CHEBI:29103"/>
    </ligand>
</feature>
<dbReference type="AlphaFoldDB" id="A0AAE3M3L6"/>
<feature type="transmembrane region" description="Helical" evidence="13">
    <location>
        <begin position="39"/>
        <end position="58"/>
    </location>
</feature>
<dbReference type="PANTHER" id="PTHR32024">
    <property type="entry name" value="TRK SYSTEM POTASSIUM UPTAKE PROTEIN TRKG-RELATED"/>
    <property type="match status" value="1"/>
</dbReference>
<dbReference type="RefSeq" id="WP_301190074.1">
    <property type="nucleotide sequence ID" value="NZ_JAPDPJ010000015.1"/>
</dbReference>
<accession>A0AAE3M3L6</accession>
<keyword evidence="15" id="KW-1185">Reference proteome</keyword>
<evidence type="ECO:0000256" key="10">
    <source>
        <dbReference type="ARBA" id="ARBA00023065"/>
    </source>
</evidence>
<feature type="transmembrane region" description="Helical" evidence="13">
    <location>
        <begin position="270"/>
        <end position="291"/>
    </location>
</feature>
<proteinExistence type="inferred from homology"/>
<reference evidence="14" key="1">
    <citation type="submission" date="2022-10" db="EMBL/GenBank/DDBJ databases">
        <authorList>
            <person name="Yu W.X."/>
        </authorList>
    </citation>
    <scope>NUCLEOTIDE SEQUENCE</scope>
    <source>
        <strain evidence="14">AAT</strain>
    </source>
</reference>
<feature type="transmembrane region" description="Helical" evidence="13">
    <location>
        <begin position="133"/>
        <end position="153"/>
    </location>
</feature>
<keyword evidence="7 13" id="KW-0812">Transmembrane</keyword>
<feature type="transmembrane region" description="Helical" evidence="13">
    <location>
        <begin position="235"/>
        <end position="258"/>
    </location>
</feature>
<keyword evidence="5" id="KW-0997">Cell inner membrane</keyword>
<evidence type="ECO:0000256" key="13">
    <source>
        <dbReference type="SAM" id="Phobius"/>
    </source>
</evidence>
<dbReference type="InterPro" id="IPR004772">
    <property type="entry name" value="TrkH"/>
</dbReference>
<feature type="binding site" evidence="12">
    <location>
        <position position="220"/>
    </location>
    <ligand>
        <name>K(+)</name>
        <dbReference type="ChEBI" id="CHEBI:29103"/>
    </ligand>
</feature>
<feature type="transmembrane region" description="Helical" evidence="13">
    <location>
        <begin position="185"/>
        <end position="207"/>
    </location>
</feature>
<keyword evidence="6" id="KW-0633">Potassium transport</keyword>
<dbReference type="GO" id="GO:0015379">
    <property type="term" value="F:potassium:chloride symporter activity"/>
    <property type="evidence" value="ECO:0007669"/>
    <property type="project" value="InterPro"/>
</dbReference>
<feature type="transmembrane region" description="Helical" evidence="13">
    <location>
        <begin position="328"/>
        <end position="353"/>
    </location>
</feature>
<keyword evidence="4" id="KW-1003">Cell membrane</keyword>
<keyword evidence="11 13" id="KW-0472">Membrane</keyword>
<dbReference type="GO" id="GO:0046872">
    <property type="term" value="F:metal ion binding"/>
    <property type="evidence" value="ECO:0007669"/>
    <property type="project" value="UniProtKB-KW"/>
</dbReference>
<gene>
    <name evidence="14" type="ORF">OM075_08525</name>
</gene>
<evidence type="ECO:0000256" key="4">
    <source>
        <dbReference type="ARBA" id="ARBA00022475"/>
    </source>
</evidence>
<comment type="similarity">
    <text evidence="2">Belongs to the TrkH potassium transport family.</text>
</comment>
<evidence type="ECO:0000256" key="8">
    <source>
        <dbReference type="ARBA" id="ARBA00022958"/>
    </source>
</evidence>
<feature type="transmembrane region" description="Helical" evidence="13">
    <location>
        <begin position="420"/>
        <end position="442"/>
    </location>
</feature>
<feature type="transmembrane region" description="Helical" evidence="13">
    <location>
        <begin position="454"/>
        <end position="479"/>
    </location>
</feature>
<keyword evidence="10" id="KW-0406">Ion transport</keyword>
<keyword evidence="8 12" id="KW-0630">Potassium</keyword>
<keyword evidence="12" id="KW-0479">Metal-binding</keyword>
<comment type="caution">
    <text evidence="14">The sequence shown here is derived from an EMBL/GenBank/DDBJ whole genome shotgun (WGS) entry which is preliminary data.</text>
</comment>
<feature type="binding site" evidence="12">
    <location>
        <position position="111"/>
    </location>
    <ligand>
        <name>K(+)</name>
        <dbReference type="ChEBI" id="CHEBI:29103"/>
    </ligand>
</feature>
<dbReference type="PIRSF" id="PIRSF006247">
    <property type="entry name" value="TrkH"/>
    <property type="match status" value="1"/>
</dbReference>
<evidence type="ECO:0000313" key="15">
    <source>
        <dbReference type="Proteomes" id="UP001209229"/>
    </source>
</evidence>
<evidence type="ECO:0000313" key="14">
    <source>
        <dbReference type="EMBL" id="MCW3786509.1"/>
    </source>
</evidence>
<evidence type="ECO:0000256" key="3">
    <source>
        <dbReference type="ARBA" id="ARBA00022448"/>
    </source>
</evidence>
<keyword evidence="3" id="KW-0813">Transport</keyword>
<comment type="subcellular location">
    <subcellularLocation>
        <location evidence="1">Cell inner membrane</location>
        <topology evidence="1">Multi-pass membrane protein</topology>
    </subcellularLocation>
</comment>